<protein>
    <recommendedName>
        <fullName evidence="3">Thioredoxin domain-containing protein</fullName>
    </recommendedName>
</protein>
<evidence type="ECO:0000313" key="4">
    <source>
        <dbReference type="EMBL" id="KAI0487979.1"/>
    </source>
</evidence>
<dbReference type="GO" id="GO:0006950">
    <property type="term" value="P:response to stress"/>
    <property type="evidence" value="ECO:0007669"/>
    <property type="project" value="UniProtKB-ARBA"/>
</dbReference>
<sequence length="673" mass="73257">MSLFGETRKAPAGLDSMAERLRSALTLESNKSDCNDFHALNTSLSPLRTRPSASTSSSSSGCITSGIAGRRTRSGEHMVSAETSKIGSGVRSSRPGHRRSGSEPLIYSGTRGENSPVSSPATNVLPAGNICPSGKIGRSGIMSRSAAARSDVLGEGARNYGHGSIMRRGSGGCGNSTPAGEAAAGSGLDPVMRRAMVSADPEEVRRAGNELYRRGRFEEALRLYDRAIVIFPESAACRSNRAAALIGLGRLGEAFKSCDEAVKLEPSFVRAHHRLASLHIRFGQVESAGKHLFWPGLQPDPLELQKLKAVDMHVRRCADARKIGDWKIVLRESNAAIAAGADSSSLLITAKAEASLWLHDLEEADSTISQVLKLEISSPPSPQAKFFGLLSNSYTHMVNAQVEMALGRFDNAVASAEKAKQIDPENFETTMTLNKVRSVARARTHGNELFNAGKFEEACFAYGEGLKYDPSNPTLYCNRAACLSKLGQWEKSIKDCNEALKIYPHHTKALLRRAASNGKLERWAESVKDYEVLRMELPRDSEVAESLFHAQLALKASCRNGVSNMTFGVEVELITGLEQFKNAISFHGALVVHFIAALDHHCLRISPFLDILSRRFPSVKFLKVDINKSPAVSKSENVITVPTFKIYKNGIKMKDLICPNQQVLEESVRLYCL</sequence>
<dbReference type="PANTHER" id="PTHR46050:SF29">
    <property type="entry name" value="TPR REPEAT-CONTAINING THIOREDOXIN TTL4"/>
    <property type="match status" value="1"/>
</dbReference>
<evidence type="ECO:0000256" key="1">
    <source>
        <dbReference type="PROSITE-ProRule" id="PRU00339"/>
    </source>
</evidence>
<reference evidence="4" key="1">
    <citation type="journal article" date="2022" name="Front. Genet.">
        <title>Chromosome-Scale Assembly of the Dendrobium nobile Genome Provides Insights Into the Molecular Mechanism of the Biosynthesis of the Medicinal Active Ingredient of Dendrobium.</title>
        <authorList>
            <person name="Xu Q."/>
            <person name="Niu S.-C."/>
            <person name="Li K.-L."/>
            <person name="Zheng P.-J."/>
            <person name="Zhang X.-J."/>
            <person name="Jia Y."/>
            <person name="Liu Y."/>
            <person name="Niu Y.-X."/>
            <person name="Yu L.-H."/>
            <person name="Chen D.-F."/>
            <person name="Zhang G.-Q."/>
        </authorList>
    </citation>
    <scope>NUCLEOTIDE SEQUENCE</scope>
    <source>
        <tissue evidence="4">Leaf</tissue>
    </source>
</reference>
<dbReference type="CDD" id="cd02947">
    <property type="entry name" value="TRX_family"/>
    <property type="match status" value="1"/>
</dbReference>
<dbReference type="InterPro" id="IPR011990">
    <property type="entry name" value="TPR-like_helical_dom_sf"/>
</dbReference>
<feature type="region of interest" description="Disordered" evidence="2">
    <location>
        <begin position="45"/>
        <end position="121"/>
    </location>
</feature>
<dbReference type="Gene3D" id="1.25.40.10">
    <property type="entry name" value="Tetratricopeptide repeat domain"/>
    <property type="match status" value="1"/>
</dbReference>
<dbReference type="InterPro" id="IPR013766">
    <property type="entry name" value="Thioredoxin_domain"/>
</dbReference>
<dbReference type="GO" id="GO:0005737">
    <property type="term" value="C:cytoplasm"/>
    <property type="evidence" value="ECO:0007669"/>
    <property type="project" value="TreeGrafter"/>
</dbReference>
<dbReference type="PROSITE" id="PS50005">
    <property type="entry name" value="TPR"/>
    <property type="match status" value="2"/>
</dbReference>
<dbReference type="Pfam" id="PF00085">
    <property type="entry name" value="Thioredoxin"/>
    <property type="match status" value="1"/>
</dbReference>
<dbReference type="Pfam" id="PF00515">
    <property type="entry name" value="TPR_1"/>
    <property type="match status" value="1"/>
</dbReference>
<dbReference type="InterPro" id="IPR019734">
    <property type="entry name" value="TPR_rpt"/>
</dbReference>
<dbReference type="Proteomes" id="UP000829196">
    <property type="component" value="Unassembled WGS sequence"/>
</dbReference>
<keyword evidence="5" id="KW-1185">Reference proteome</keyword>
<name>A0A8T3A1P9_DENNO</name>
<accession>A0A8T3A1P9</accession>
<feature type="compositionally biased region" description="Polar residues" evidence="2">
    <location>
        <begin position="111"/>
        <end position="121"/>
    </location>
</feature>
<proteinExistence type="predicted"/>
<dbReference type="EMBL" id="JAGYWB010000019">
    <property type="protein sequence ID" value="KAI0487979.1"/>
    <property type="molecule type" value="Genomic_DNA"/>
</dbReference>
<feature type="repeat" description="TPR" evidence="1">
    <location>
        <begin position="473"/>
        <end position="506"/>
    </location>
</feature>
<feature type="domain" description="Thioredoxin" evidence="3">
    <location>
        <begin position="578"/>
        <end position="663"/>
    </location>
</feature>
<dbReference type="Pfam" id="PF13181">
    <property type="entry name" value="TPR_8"/>
    <property type="match status" value="1"/>
</dbReference>
<dbReference type="Pfam" id="PF13432">
    <property type="entry name" value="TPR_16"/>
    <property type="match status" value="1"/>
</dbReference>
<dbReference type="AlphaFoldDB" id="A0A8T3A1P9"/>
<keyword evidence="1" id="KW-0802">TPR repeat</keyword>
<dbReference type="SUPFAM" id="SSF48452">
    <property type="entry name" value="TPR-like"/>
    <property type="match status" value="2"/>
</dbReference>
<dbReference type="SMART" id="SM00028">
    <property type="entry name" value="TPR"/>
    <property type="match status" value="6"/>
</dbReference>
<feature type="compositionally biased region" description="Low complexity" evidence="2">
    <location>
        <begin position="52"/>
        <end position="68"/>
    </location>
</feature>
<evidence type="ECO:0000313" key="5">
    <source>
        <dbReference type="Proteomes" id="UP000829196"/>
    </source>
</evidence>
<dbReference type="PANTHER" id="PTHR46050">
    <property type="entry name" value="TPR REPEAT-CONTAINING THIOREDOXIN"/>
    <property type="match status" value="1"/>
</dbReference>
<dbReference type="OrthoDB" id="2121326at2759"/>
<dbReference type="InterPro" id="IPR036249">
    <property type="entry name" value="Thioredoxin-like_sf"/>
</dbReference>
<organism evidence="4 5">
    <name type="scientific">Dendrobium nobile</name>
    <name type="common">Orchid</name>
    <dbReference type="NCBI Taxonomy" id="94219"/>
    <lineage>
        <taxon>Eukaryota</taxon>
        <taxon>Viridiplantae</taxon>
        <taxon>Streptophyta</taxon>
        <taxon>Embryophyta</taxon>
        <taxon>Tracheophyta</taxon>
        <taxon>Spermatophyta</taxon>
        <taxon>Magnoliopsida</taxon>
        <taxon>Liliopsida</taxon>
        <taxon>Asparagales</taxon>
        <taxon>Orchidaceae</taxon>
        <taxon>Epidendroideae</taxon>
        <taxon>Malaxideae</taxon>
        <taxon>Dendrobiinae</taxon>
        <taxon>Dendrobium</taxon>
    </lineage>
</organism>
<gene>
    <name evidence="4" type="ORF">KFK09_027802</name>
</gene>
<dbReference type="Gene3D" id="3.40.30.10">
    <property type="entry name" value="Glutaredoxin"/>
    <property type="match status" value="1"/>
</dbReference>
<dbReference type="InterPro" id="IPR044534">
    <property type="entry name" value="TTL1-4"/>
</dbReference>
<evidence type="ECO:0000256" key="2">
    <source>
        <dbReference type="SAM" id="MobiDB-lite"/>
    </source>
</evidence>
<evidence type="ECO:0000259" key="3">
    <source>
        <dbReference type="Pfam" id="PF00085"/>
    </source>
</evidence>
<comment type="caution">
    <text evidence="4">The sequence shown here is derived from an EMBL/GenBank/DDBJ whole genome shotgun (WGS) entry which is preliminary data.</text>
</comment>
<dbReference type="SUPFAM" id="SSF52833">
    <property type="entry name" value="Thioredoxin-like"/>
    <property type="match status" value="1"/>
</dbReference>
<feature type="repeat" description="TPR" evidence="1">
    <location>
        <begin position="201"/>
        <end position="234"/>
    </location>
</feature>
<dbReference type="SMR" id="A0A8T3A1P9"/>